<sequence length="110" mass="12083">MPATAARIAAKGQHAIDSTVLWMKQTISNTCGTMALFHALIARDLYVAHNLKASIQFSMIALCGGPRPDADSALHKHRPGYNVKDNIYPAYDDLNIVALKPHGRERTLDE</sequence>
<accession>A0ACC1MGY4</accession>
<gene>
    <name evidence="1" type="ORF">NUW54_g14087</name>
</gene>
<comment type="caution">
    <text evidence="1">The sequence shown here is derived from an EMBL/GenBank/DDBJ whole genome shotgun (WGS) entry which is preliminary data.</text>
</comment>
<keyword evidence="2" id="KW-1185">Reference proteome</keyword>
<evidence type="ECO:0000313" key="1">
    <source>
        <dbReference type="EMBL" id="KAJ2965531.1"/>
    </source>
</evidence>
<reference evidence="1" key="1">
    <citation type="submission" date="2022-08" db="EMBL/GenBank/DDBJ databases">
        <title>Genome Sequence of Pycnoporus sanguineus.</title>
        <authorList>
            <person name="Buettner E."/>
        </authorList>
    </citation>
    <scope>NUCLEOTIDE SEQUENCE</scope>
    <source>
        <strain evidence="1">CG-C14</strain>
    </source>
</reference>
<dbReference type="Proteomes" id="UP001144978">
    <property type="component" value="Unassembled WGS sequence"/>
</dbReference>
<dbReference type="EMBL" id="JANSHE010006978">
    <property type="protein sequence ID" value="KAJ2965531.1"/>
    <property type="molecule type" value="Genomic_DNA"/>
</dbReference>
<protein>
    <submittedName>
        <fullName evidence="1">Uncharacterized protein</fullName>
    </submittedName>
</protein>
<proteinExistence type="predicted"/>
<organism evidence="1 2">
    <name type="scientific">Trametes sanguinea</name>
    <dbReference type="NCBI Taxonomy" id="158606"/>
    <lineage>
        <taxon>Eukaryota</taxon>
        <taxon>Fungi</taxon>
        <taxon>Dikarya</taxon>
        <taxon>Basidiomycota</taxon>
        <taxon>Agaricomycotina</taxon>
        <taxon>Agaricomycetes</taxon>
        <taxon>Polyporales</taxon>
        <taxon>Polyporaceae</taxon>
        <taxon>Trametes</taxon>
    </lineage>
</organism>
<evidence type="ECO:0000313" key="2">
    <source>
        <dbReference type="Proteomes" id="UP001144978"/>
    </source>
</evidence>
<name>A0ACC1MGY4_9APHY</name>